<dbReference type="Gene3D" id="3.40.50.720">
    <property type="entry name" value="NAD(P)-binding Rossmann-like Domain"/>
    <property type="match status" value="1"/>
</dbReference>
<dbReference type="PANTHER" id="PTHR43377:SF1">
    <property type="entry name" value="BILIVERDIN REDUCTASE A"/>
    <property type="match status" value="1"/>
</dbReference>
<proteinExistence type="predicted"/>
<dbReference type="Gene3D" id="3.30.360.10">
    <property type="entry name" value="Dihydrodipicolinate Reductase, domain 2"/>
    <property type="match status" value="1"/>
</dbReference>
<dbReference type="GO" id="GO:0000166">
    <property type="term" value="F:nucleotide binding"/>
    <property type="evidence" value="ECO:0007669"/>
    <property type="project" value="InterPro"/>
</dbReference>
<organism evidence="3">
    <name type="scientific">freshwater metagenome</name>
    <dbReference type="NCBI Taxonomy" id="449393"/>
    <lineage>
        <taxon>unclassified sequences</taxon>
        <taxon>metagenomes</taxon>
        <taxon>ecological metagenomes</taxon>
    </lineage>
</organism>
<dbReference type="InterPro" id="IPR055170">
    <property type="entry name" value="GFO_IDH_MocA-like_dom"/>
</dbReference>
<dbReference type="Pfam" id="PF01408">
    <property type="entry name" value="GFO_IDH_MocA"/>
    <property type="match status" value="1"/>
</dbReference>
<feature type="domain" description="GFO/IDH/MocA-like oxidoreductase" evidence="2">
    <location>
        <begin position="129"/>
        <end position="253"/>
    </location>
</feature>
<dbReference type="SUPFAM" id="SSF55347">
    <property type="entry name" value="Glyceraldehyde-3-phosphate dehydrogenase-like, C-terminal domain"/>
    <property type="match status" value="1"/>
</dbReference>
<dbReference type="EMBL" id="CAFBMK010000216">
    <property type="protein sequence ID" value="CAB4937843.1"/>
    <property type="molecule type" value="Genomic_DNA"/>
</dbReference>
<evidence type="ECO:0000313" key="3">
    <source>
        <dbReference type="EMBL" id="CAB4937843.1"/>
    </source>
</evidence>
<name>A0A6J7J3D0_9ZZZZ</name>
<dbReference type="AlphaFoldDB" id="A0A6J7J3D0"/>
<evidence type="ECO:0000259" key="2">
    <source>
        <dbReference type="Pfam" id="PF22725"/>
    </source>
</evidence>
<sequence>MPVPPLRALVIGTGSIGRRHIDNLRDIDPATHFVLLRDGAREDDYSRGLGADVVGTIADALAATPTLAVLANPSDRHAEVLVPLLEAGVATFVEKPIVIAADDVRRLETLSGAAPTQVGCVLRFLPSLRRAKSWIDAGRLGRVVRAGFEVGQYLPDWRPAQDYRRSYSADRQRGGGVVLDLVHEIDLACWLLGDELALVGACGGTLSHLEITSEDVAALLLQTLEGAPATIQLDYVSRMPVRRLSIVGDLGTVTWDLRRRELILATDAGIEERIEDGFDVGPAYVEAMRELVEAVTTGAPTSLPLEAGLAATRLAIAANAHLRDGATA</sequence>
<dbReference type="InterPro" id="IPR036291">
    <property type="entry name" value="NAD(P)-bd_dom_sf"/>
</dbReference>
<dbReference type="SUPFAM" id="SSF51735">
    <property type="entry name" value="NAD(P)-binding Rossmann-fold domains"/>
    <property type="match status" value="1"/>
</dbReference>
<protein>
    <submittedName>
        <fullName evidence="3">Unannotated protein</fullName>
    </submittedName>
</protein>
<feature type="domain" description="Gfo/Idh/MocA-like oxidoreductase N-terminal" evidence="1">
    <location>
        <begin position="7"/>
        <end position="109"/>
    </location>
</feature>
<dbReference type="InterPro" id="IPR000683">
    <property type="entry name" value="Gfo/Idh/MocA-like_OxRdtase_N"/>
</dbReference>
<gene>
    <name evidence="3" type="ORF">UFOPK3564_02759</name>
</gene>
<reference evidence="3" key="1">
    <citation type="submission" date="2020-05" db="EMBL/GenBank/DDBJ databases">
        <authorList>
            <person name="Chiriac C."/>
            <person name="Salcher M."/>
            <person name="Ghai R."/>
            <person name="Kavagutti S V."/>
        </authorList>
    </citation>
    <scope>NUCLEOTIDE SEQUENCE</scope>
</reference>
<evidence type="ECO:0000259" key="1">
    <source>
        <dbReference type="Pfam" id="PF01408"/>
    </source>
</evidence>
<dbReference type="PANTHER" id="PTHR43377">
    <property type="entry name" value="BILIVERDIN REDUCTASE A"/>
    <property type="match status" value="1"/>
</dbReference>
<accession>A0A6J7J3D0</accession>
<dbReference type="InterPro" id="IPR051450">
    <property type="entry name" value="Gfo/Idh/MocA_Oxidoreductases"/>
</dbReference>
<dbReference type="Pfam" id="PF22725">
    <property type="entry name" value="GFO_IDH_MocA_C3"/>
    <property type="match status" value="1"/>
</dbReference>